<dbReference type="Proteomes" id="UP001596481">
    <property type="component" value="Unassembled WGS sequence"/>
</dbReference>
<name>A0ABD5ZF42_9EURY</name>
<dbReference type="EMBL" id="JBHTAA010000005">
    <property type="protein sequence ID" value="MFC7203637.1"/>
    <property type="molecule type" value="Genomic_DNA"/>
</dbReference>
<dbReference type="RefSeq" id="WP_390222975.1">
    <property type="nucleotide sequence ID" value="NZ_JBHTAA010000005.1"/>
</dbReference>
<sequence length="170" mass="17836">MSSSLYRQYVQTGHVAAALVGLLVFAYAFVVQLEAFTGIFAGATAALGVLLLSDLAERGYPPVLGLRGTYALVVGVVAFLVVWFVTQRPLSGLGIAPLLAVSVWALAWLWRNGYPESLGRRRSLVTGFVGTGLVAYGSLYGVTSFLAGVCAALLVGLGSWLTSPRGPVLD</sequence>
<keyword evidence="1" id="KW-1133">Transmembrane helix</keyword>
<evidence type="ECO:0000313" key="3">
    <source>
        <dbReference type="Proteomes" id="UP001596481"/>
    </source>
</evidence>
<evidence type="ECO:0000313" key="2">
    <source>
        <dbReference type="EMBL" id="MFC7203637.1"/>
    </source>
</evidence>
<keyword evidence="1" id="KW-0472">Membrane</keyword>
<dbReference type="AlphaFoldDB" id="A0ABD5ZF42"/>
<organism evidence="2 3">
    <name type="scientific">Haloferax namakaokahaiae</name>
    <dbReference type="NCBI Taxonomy" id="1748331"/>
    <lineage>
        <taxon>Archaea</taxon>
        <taxon>Methanobacteriati</taxon>
        <taxon>Methanobacteriota</taxon>
        <taxon>Stenosarchaea group</taxon>
        <taxon>Halobacteria</taxon>
        <taxon>Halobacteriales</taxon>
        <taxon>Haloferacaceae</taxon>
        <taxon>Haloferax</taxon>
    </lineage>
</organism>
<protein>
    <recommendedName>
        <fullName evidence="4">Acid-resistance membrane protein</fullName>
    </recommendedName>
</protein>
<feature type="transmembrane region" description="Helical" evidence="1">
    <location>
        <begin position="12"/>
        <end position="30"/>
    </location>
</feature>
<evidence type="ECO:0000256" key="1">
    <source>
        <dbReference type="SAM" id="Phobius"/>
    </source>
</evidence>
<keyword evidence="1" id="KW-0812">Transmembrane</keyword>
<proteinExistence type="predicted"/>
<comment type="caution">
    <text evidence="2">The sequence shown here is derived from an EMBL/GenBank/DDBJ whole genome shotgun (WGS) entry which is preliminary data.</text>
</comment>
<accession>A0ABD5ZF42</accession>
<reference evidence="2 3" key="1">
    <citation type="journal article" date="2019" name="Int. J. Syst. Evol. Microbiol.">
        <title>The Global Catalogue of Microorganisms (GCM) 10K type strain sequencing project: providing services to taxonomists for standard genome sequencing and annotation.</title>
        <authorList>
            <consortium name="The Broad Institute Genomics Platform"/>
            <consortium name="The Broad Institute Genome Sequencing Center for Infectious Disease"/>
            <person name="Wu L."/>
            <person name="Ma J."/>
        </authorList>
    </citation>
    <scope>NUCLEOTIDE SEQUENCE [LARGE SCALE GENOMIC DNA]</scope>
    <source>
        <strain evidence="2 3">DSM 29988</strain>
    </source>
</reference>
<feature type="transmembrane region" description="Helical" evidence="1">
    <location>
        <begin position="36"/>
        <end position="56"/>
    </location>
</feature>
<gene>
    <name evidence="2" type="ORF">ACFQJC_08930</name>
</gene>
<feature type="transmembrane region" description="Helical" evidence="1">
    <location>
        <begin position="92"/>
        <end position="110"/>
    </location>
</feature>
<feature type="transmembrane region" description="Helical" evidence="1">
    <location>
        <begin position="68"/>
        <end position="86"/>
    </location>
</feature>
<evidence type="ECO:0008006" key="4">
    <source>
        <dbReference type="Google" id="ProtNLM"/>
    </source>
</evidence>
<keyword evidence="3" id="KW-1185">Reference proteome</keyword>